<name>A0ABS8G2N0_9ALTE</name>
<protein>
    <submittedName>
        <fullName evidence="2">Flagellar hook-length control protein FliK</fullName>
    </submittedName>
</protein>
<gene>
    <name evidence="2" type="ORF">LJ739_00870</name>
</gene>
<comment type="caution">
    <text evidence="2">The sequence shown here is derived from an EMBL/GenBank/DDBJ whole genome shotgun (WGS) entry which is preliminary data.</text>
</comment>
<sequence length="618" mass="66097">MSDVQLSANQLLGQALKQLSPASNTTLASQAKPILVQHLAGNALQLARPDSKASTKLPVDSQTLRQLPAGAYQVQVVQNALQTQLQFLSNTPTSLQTPLNQSQLESLLRGLQQTVTNPPTLRFPATVQRVEDGQVWVKLAGLQQPLALKLGDTNANTLKPGTQVELTVAPGRQGWQLTLARPNTTPSLASSTVSAAVVATLLPQLSSAQTIQFPLNETLRSTLPSATAVAPPNVKGGPVSPPIVNITPGGAQLQQQGLPEIAKVALDNAQLNQLIKAGLVAQPPQSGIQGTAPLTSQPAPGTTSVVGSQQDLGRLLALLQRQLEPHQVSPSKGLAELVTQLQQSSPQLAPALREAFSNLATQLSASVPRGDTTDAARITQLLGATPLPMASDQLVAAQPRPHLITTLISLLQVAMGARLTSQHPQLASQILASFSGALVDGAKTTGGTAPRRLLADVQMQDQRMGLLHSVMRLLSGHQSNKLYSAEQSMQGQDTLYYVLPSMLGQNGKDTEILIRRQTEDKHDNKQQQTSSTCWHLTMRLDIGEMGAVLSKARWQQETLALDLYASTTAALERVHQYLPLLKQRFAALGIEMETPTCQLGKIPESLRERPFQIFEAKA</sequence>
<dbReference type="Proteomes" id="UP001520878">
    <property type="component" value="Unassembled WGS sequence"/>
</dbReference>
<reference evidence="2 3" key="1">
    <citation type="submission" date="2021-10" db="EMBL/GenBank/DDBJ databases">
        <title>Draft genome of Aestuariibacter halophilus JC2043.</title>
        <authorList>
            <person name="Emsley S.A."/>
            <person name="Pfannmuller K.M."/>
            <person name="Ushijima B."/>
            <person name="Saw J.H."/>
            <person name="Videau P."/>
        </authorList>
    </citation>
    <scope>NUCLEOTIDE SEQUENCE [LARGE SCALE GENOMIC DNA]</scope>
    <source>
        <strain evidence="2 3">JC2043</strain>
    </source>
</reference>
<feature type="domain" description="Flagellar hook-length control protein-like C-terminal" evidence="1">
    <location>
        <begin position="524"/>
        <end position="600"/>
    </location>
</feature>
<dbReference type="InterPro" id="IPR021136">
    <property type="entry name" value="Flagellar_hook_control-like_C"/>
</dbReference>
<evidence type="ECO:0000313" key="2">
    <source>
        <dbReference type="EMBL" id="MCC2614788.1"/>
    </source>
</evidence>
<dbReference type="EMBL" id="JAJEWP010000001">
    <property type="protein sequence ID" value="MCC2614788.1"/>
    <property type="molecule type" value="Genomic_DNA"/>
</dbReference>
<dbReference type="Pfam" id="PF02120">
    <property type="entry name" value="Flg_hook"/>
    <property type="match status" value="1"/>
</dbReference>
<keyword evidence="2" id="KW-0282">Flagellum</keyword>
<accession>A0ABS8G2N0</accession>
<evidence type="ECO:0000259" key="1">
    <source>
        <dbReference type="Pfam" id="PF02120"/>
    </source>
</evidence>
<proteinExistence type="predicted"/>
<keyword evidence="2" id="KW-0969">Cilium</keyword>
<organism evidence="2 3">
    <name type="scientific">Fluctibacter halophilus</name>
    <dbReference type="NCBI Taxonomy" id="226011"/>
    <lineage>
        <taxon>Bacteria</taxon>
        <taxon>Pseudomonadati</taxon>
        <taxon>Pseudomonadota</taxon>
        <taxon>Gammaproteobacteria</taxon>
        <taxon>Alteromonadales</taxon>
        <taxon>Alteromonadaceae</taxon>
        <taxon>Fluctibacter</taxon>
    </lineage>
</organism>
<keyword evidence="3" id="KW-1185">Reference proteome</keyword>
<keyword evidence="2" id="KW-0966">Cell projection</keyword>
<evidence type="ECO:0000313" key="3">
    <source>
        <dbReference type="Proteomes" id="UP001520878"/>
    </source>
</evidence>
<dbReference type="RefSeq" id="WP_229156706.1">
    <property type="nucleotide sequence ID" value="NZ_JAJEWP010000001.1"/>
</dbReference>